<comment type="catalytic activity">
    <reaction evidence="13">
        <text>7-[(3S)-(3-amino-3-methoxycarbonyl)propyl]wyosine(37) in tRNA(Phe) + S-adenosyl-L-methionine + CO2 = wybutosine(37) in tRNA(Phe) + S-adenosyl-L-homocysteine + 2 H(+)</text>
        <dbReference type="Rhea" id="RHEA:37119"/>
        <dbReference type="Rhea" id="RHEA-COMP:11844"/>
        <dbReference type="Rhea" id="RHEA-COMP:11847"/>
        <dbReference type="ChEBI" id="CHEBI:15378"/>
        <dbReference type="ChEBI" id="CHEBI:16526"/>
        <dbReference type="ChEBI" id="CHEBI:57856"/>
        <dbReference type="ChEBI" id="CHEBI:59789"/>
        <dbReference type="ChEBI" id="CHEBI:73544"/>
        <dbReference type="ChEBI" id="CHEBI:74275"/>
        <dbReference type="EC" id="2.3.1.231"/>
    </reaction>
</comment>
<keyword evidence="8" id="KW-0808">Transferase</keyword>
<organism evidence="15 16">
    <name type="scientific">Trichomonascus ciferrii</name>
    <dbReference type="NCBI Taxonomy" id="44093"/>
    <lineage>
        <taxon>Eukaryota</taxon>
        <taxon>Fungi</taxon>
        <taxon>Dikarya</taxon>
        <taxon>Ascomycota</taxon>
        <taxon>Saccharomycotina</taxon>
        <taxon>Dipodascomycetes</taxon>
        <taxon>Dipodascales</taxon>
        <taxon>Trichomonascaceae</taxon>
        <taxon>Trichomonascus</taxon>
        <taxon>Trichomonascus ciferrii complex</taxon>
    </lineage>
</organism>
<evidence type="ECO:0000256" key="9">
    <source>
        <dbReference type="ARBA" id="ARBA00022691"/>
    </source>
</evidence>
<dbReference type="PANTHER" id="PTHR46529">
    <property type="entry name" value="TRNA WYBUTOSINE-SYNTHESIZING PROTEIN 4"/>
    <property type="match status" value="1"/>
</dbReference>
<dbReference type="InterPro" id="IPR007213">
    <property type="entry name" value="Ppm1/Ppm2/Tcmp"/>
</dbReference>
<evidence type="ECO:0000256" key="10">
    <source>
        <dbReference type="ARBA" id="ARBA00022694"/>
    </source>
</evidence>
<keyword evidence="7" id="KW-0489">Methyltransferase</keyword>
<evidence type="ECO:0000256" key="1">
    <source>
        <dbReference type="ARBA" id="ARBA00001806"/>
    </source>
</evidence>
<comment type="similarity">
    <text evidence="3">Belongs to the methyltransferase superfamily. LCMT family.</text>
</comment>
<dbReference type="InterPro" id="IPR011043">
    <property type="entry name" value="Gal_Oxase/kelch_b-propeller"/>
</dbReference>
<dbReference type="InterPro" id="IPR015915">
    <property type="entry name" value="Kelch-typ_b-propeller"/>
</dbReference>
<dbReference type="SUPFAM" id="SSF50965">
    <property type="entry name" value="Galactose oxidase, central domain"/>
    <property type="match status" value="1"/>
</dbReference>
<dbReference type="GO" id="GO:0031591">
    <property type="term" value="P:wybutosine biosynthetic process"/>
    <property type="evidence" value="ECO:0007669"/>
    <property type="project" value="TreeGrafter"/>
</dbReference>
<evidence type="ECO:0000313" key="15">
    <source>
        <dbReference type="EMBL" id="KAA8909141.1"/>
    </source>
</evidence>
<evidence type="ECO:0000313" key="16">
    <source>
        <dbReference type="Proteomes" id="UP000761534"/>
    </source>
</evidence>
<dbReference type="Gene3D" id="3.40.50.150">
    <property type="entry name" value="Vaccinia Virus protein VP39"/>
    <property type="match status" value="1"/>
</dbReference>
<dbReference type="InterPro" id="IPR029063">
    <property type="entry name" value="SAM-dependent_MTases_sf"/>
</dbReference>
<sequence length="674" mass="76579">MGVNPKEKPLSTKGKDGRRKKKVELVDESIQGTNDSSIASKRSVETLYRRKGSTEPEFFKFFVPKKQRRSPNINRGYWTRVEAMTRSINNFAGTKFNGPKVVVNLGCGFDPYAFQHVYRYPNTDLVFVDVDYPDLMKRKLRIVENYPELANLIGERYRTDPSKQEILLHSRNYIALSCDLRKLERFSEVLKSIFPFGSSTFLFTAEVSLTYMVQKSADALIAWAGTLPNVRFALLEQIIPATENHPFARRMLNHFRSYGSPLNSVELYPRLEDQIARFKTRGWKKIHARDLTQFWSKEVTSEQKAFVSSVEDFDEWEEFIIFGQHYFILDAINEKYSSNEPHDDGKTSLNVDRANYVVDQTQLGFEDFNRKFSSGCLYNDHTMMVHGGMGDFRKDSCVFLSTEDNGAEISGKVPARMCHTATRLATGEILLVGGRTGPSKPLSDCWILRNFIWERVQDLPEPRYRHTAAALPNGDALIYGGKTTTATSPWLVWNKERGWEDINCGQLSCRLSAAFNWNQDSNTGILVGGMEADGTIKNDAFKVTFDLETRKLNVEKLFSSPLLARLGAKGLFLNDEVFLIAGGVSDDKLYDANNQLVELHFNSDVDIREVPIPQPMLLAGFNMDLIAENQLIFYGGGAVCYSFGSHWNGVWLLTFNNPNIHHALSKSLTKTSQY</sequence>
<comment type="catalytic activity">
    <reaction evidence="1">
        <text>7-[(3S)-3-amino-3-carboxypropyl]wyosine(37) in tRNA(Phe) + S-adenosyl-L-methionine = 7-[(3S)-(3-amino-3-methoxycarbonyl)propyl]wyosine(37) in tRNA(Phe) + S-adenosyl-L-homocysteine</text>
        <dbReference type="Rhea" id="RHEA:36903"/>
        <dbReference type="Rhea" id="RHEA-COMP:10379"/>
        <dbReference type="Rhea" id="RHEA-COMP:11844"/>
        <dbReference type="ChEBI" id="CHEBI:57856"/>
        <dbReference type="ChEBI" id="CHEBI:59789"/>
        <dbReference type="ChEBI" id="CHEBI:73543"/>
        <dbReference type="ChEBI" id="CHEBI:74275"/>
        <dbReference type="EC" id="2.1.1.290"/>
    </reaction>
</comment>
<comment type="caution">
    <text evidence="15">The sequence shown here is derived from an EMBL/GenBank/DDBJ whole genome shotgun (WGS) entry which is preliminary data.</text>
</comment>
<dbReference type="VEuPathDB" id="FungiDB:TRICI_004618"/>
<evidence type="ECO:0000256" key="4">
    <source>
        <dbReference type="ARBA" id="ARBA00012155"/>
    </source>
</evidence>
<evidence type="ECO:0000256" key="13">
    <source>
        <dbReference type="ARBA" id="ARBA00049250"/>
    </source>
</evidence>
<accession>A0A642V0E1</accession>
<feature type="region of interest" description="Disordered" evidence="14">
    <location>
        <begin position="1"/>
        <end position="28"/>
    </location>
</feature>
<evidence type="ECO:0000256" key="8">
    <source>
        <dbReference type="ARBA" id="ARBA00022679"/>
    </source>
</evidence>
<evidence type="ECO:0000256" key="2">
    <source>
        <dbReference type="ARBA" id="ARBA00004797"/>
    </source>
</evidence>
<evidence type="ECO:0000256" key="12">
    <source>
        <dbReference type="ARBA" id="ARBA00030847"/>
    </source>
</evidence>
<dbReference type="OrthoDB" id="47172at2759"/>
<gene>
    <name evidence="15" type="ORF">TRICI_004618</name>
</gene>
<keyword evidence="9" id="KW-0949">S-adenosyl-L-methionine</keyword>
<dbReference type="EC" id="2.3.1.231" evidence="4"/>
<dbReference type="PANTHER" id="PTHR46529:SF1">
    <property type="entry name" value="TRNA WYBUTOSINE-SYNTHESIZING PROTEIN 4"/>
    <property type="match status" value="1"/>
</dbReference>
<evidence type="ECO:0000256" key="14">
    <source>
        <dbReference type="SAM" id="MobiDB-lite"/>
    </source>
</evidence>
<reference evidence="15" key="1">
    <citation type="journal article" date="2019" name="G3 (Bethesda)">
        <title>Genome Assemblies of Two Rare Opportunistic Yeast Pathogens: Diutina rugosa (syn. Candida rugosa) and Trichomonascus ciferrii (syn. Candida ciferrii).</title>
        <authorList>
            <person name="Mixao V."/>
            <person name="Saus E."/>
            <person name="Hansen A.P."/>
            <person name="Lass-Florl C."/>
            <person name="Gabaldon T."/>
        </authorList>
    </citation>
    <scope>NUCLEOTIDE SEQUENCE</scope>
    <source>
        <strain evidence="15">CBS 4856</strain>
    </source>
</reference>
<protein>
    <recommendedName>
        <fullName evidence="6">tRNA wybutosine-synthesizing protein 4</fullName>
        <ecNumber evidence="5">2.1.1.290</ecNumber>
        <ecNumber evidence="4">2.3.1.231</ecNumber>
    </recommendedName>
    <alternativeName>
        <fullName evidence="12">tRNA(Phe) (7-(3-amino-3-(methoxycarbonyl)propyl)wyosine(37)-N)-methoxycarbonyltransferase</fullName>
    </alternativeName>
    <alternativeName>
        <fullName evidence="11">tRNA(Phe) (7-(3-amino-3-carboxypropyl)wyosine(37)-O)-methyltransferase</fullName>
    </alternativeName>
</protein>
<keyword evidence="10" id="KW-0819">tRNA processing</keyword>
<dbReference type="EC" id="2.1.1.290" evidence="5"/>
<dbReference type="GO" id="GO:0030488">
    <property type="term" value="P:tRNA methylation"/>
    <property type="evidence" value="ECO:0007669"/>
    <property type="project" value="TreeGrafter"/>
</dbReference>
<evidence type="ECO:0000256" key="6">
    <source>
        <dbReference type="ARBA" id="ARBA00018045"/>
    </source>
</evidence>
<name>A0A642V0E1_9ASCO</name>
<evidence type="ECO:0000256" key="7">
    <source>
        <dbReference type="ARBA" id="ARBA00022603"/>
    </source>
</evidence>
<evidence type="ECO:0000256" key="11">
    <source>
        <dbReference type="ARBA" id="ARBA00029750"/>
    </source>
</evidence>
<dbReference type="UniPathway" id="UPA00375"/>
<dbReference type="Proteomes" id="UP000761534">
    <property type="component" value="Unassembled WGS sequence"/>
</dbReference>
<evidence type="ECO:0000256" key="5">
    <source>
        <dbReference type="ARBA" id="ARBA00012779"/>
    </source>
</evidence>
<dbReference type="AlphaFoldDB" id="A0A642V0E1"/>
<evidence type="ECO:0000256" key="3">
    <source>
        <dbReference type="ARBA" id="ARBA00010703"/>
    </source>
</evidence>
<proteinExistence type="inferred from homology"/>
<dbReference type="Gene3D" id="2.120.10.80">
    <property type="entry name" value="Kelch-type beta propeller"/>
    <property type="match status" value="1"/>
</dbReference>
<dbReference type="EMBL" id="SWFS01000348">
    <property type="protein sequence ID" value="KAA8909141.1"/>
    <property type="molecule type" value="Genomic_DNA"/>
</dbReference>
<dbReference type="Pfam" id="PF13418">
    <property type="entry name" value="Beta-prop_TYW4"/>
    <property type="match status" value="1"/>
</dbReference>
<dbReference type="Pfam" id="PF04072">
    <property type="entry name" value="LCM"/>
    <property type="match status" value="1"/>
</dbReference>
<dbReference type="SUPFAM" id="SSF53335">
    <property type="entry name" value="S-adenosyl-L-methionine-dependent methyltransferases"/>
    <property type="match status" value="1"/>
</dbReference>
<comment type="pathway">
    <text evidence="2">tRNA modification; wybutosine-tRNA(Phe) biosynthesis.</text>
</comment>
<dbReference type="GO" id="GO:0008175">
    <property type="term" value="F:tRNA methyltransferase activity"/>
    <property type="evidence" value="ECO:0007669"/>
    <property type="project" value="TreeGrafter"/>
</dbReference>
<feature type="compositionally biased region" description="Basic and acidic residues" evidence="14">
    <location>
        <begin position="1"/>
        <end position="15"/>
    </location>
</feature>
<keyword evidence="16" id="KW-1185">Reference proteome</keyword>